<sequence>KSDRQFSSQSEREHSSERRHHCSLRPGSEIKDGEYRSGGHFQADATHPKIQLISRNITNCSRTKTSSPLRQRLTQSLNTDRKEILPVRLTTPEADFTLQTADDCQPVRLPNTKRSRPRKARDQDGKSTSCARVHSRLPPHPRAATCRRVLQHKLPAITAGAGCKQDPGGKLQLHRGLGESLKRGFPRRVPELPLL</sequence>
<dbReference type="EMBL" id="JBBHLL010000675">
    <property type="protein sequence ID" value="KAK7798641.1"/>
    <property type="molecule type" value="Genomic_DNA"/>
</dbReference>
<evidence type="ECO:0000313" key="3">
    <source>
        <dbReference type="Proteomes" id="UP001488838"/>
    </source>
</evidence>
<protein>
    <submittedName>
        <fullName evidence="2">Uncharacterized protein</fullName>
    </submittedName>
</protein>
<name>A0AAW0H8G0_MYOGA</name>
<feature type="non-terminal residue" evidence="2">
    <location>
        <position position="1"/>
    </location>
</feature>
<feature type="region of interest" description="Disordered" evidence="1">
    <location>
        <begin position="1"/>
        <end position="48"/>
    </location>
</feature>
<comment type="caution">
    <text evidence="2">The sequence shown here is derived from an EMBL/GenBank/DDBJ whole genome shotgun (WGS) entry which is preliminary data.</text>
</comment>
<feature type="region of interest" description="Disordered" evidence="1">
    <location>
        <begin position="106"/>
        <end position="142"/>
    </location>
</feature>
<dbReference type="Proteomes" id="UP001488838">
    <property type="component" value="Unassembled WGS sequence"/>
</dbReference>
<evidence type="ECO:0000256" key="1">
    <source>
        <dbReference type="SAM" id="MobiDB-lite"/>
    </source>
</evidence>
<keyword evidence="3" id="KW-1185">Reference proteome</keyword>
<proteinExistence type="predicted"/>
<feature type="compositionally biased region" description="Basic and acidic residues" evidence="1">
    <location>
        <begin position="28"/>
        <end position="37"/>
    </location>
</feature>
<evidence type="ECO:0000313" key="2">
    <source>
        <dbReference type="EMBL" id="KAK7798641.1"/>
    </source>
</evidence>
<organism evidence="2 3">
    <name type="scientific">Myodes glareolus</name>
    <name type="common">Bank vole</name>
    <name type="synonym">Clethrionomys glareolus</name>
    <dbReference type="NCBI Taxonomy" id="447135"/>
    <lineage>
        <taxon>Eukaryota</taxon>
        <taxon>Metazoa</taxon>
        <taxon>Chordata</taxon>
        <taxon>Craniata</taxon>
        <taxon>Vertebrata</taxon>
        <taxon>Euteleostomi</taxon>
        <taxon>Mammalia</taxon>
        <taxon>Eutheria</taxon>
        <taxon>Euarchontoglires</taxon>
        <taxon>Glires</taxon>
        <taxon>Rodentia</taxon>
        <taxon>Myomorpha</taxon>
        <taxon>Muroidea</taxon>
        <taxon>Cricetidae</taxon>
        <taxon>Arvicolinae</taxon>
        <taxon>Myodes</taxon>
    </lineage>
</organism>
<accession>A0AAW0H8G0</accession>
<gene>
    <name evidence="2" type="ORF">U0070_002732</name>
</gene>
<feature type="compositionally biased region" description="Basic and acidic residues" evidence="1">
    <location>
        <begin position="1"/>
        <end position="16"/>
    </location>
</feature>
<reference evidence="2 3" key="1">
    <citation type="journal article" date="2023" name="bioRxiv">
        <title>Conserved and derived expression patterns and positive selection on dental genes reveal complex evolutionary context of ever-growing rodent molars.</title>
        <authorList>
            <person name="Calamari Z.T."/>
            <person name="Song A."/>
            <person name="Cohen E."/>
            <person name="Akter M."/>
            <person name="Roy R.D."/>
            <person name="Hallikas O."/>
            <person name="Christensen M.M."/>
            <person name="Li P."/>
            <person name="Marangoni P."/>
            <person name="Jernvall J."/>
            <person name="Klein O.D."/>
        </authorList>
    </citation>
    <scope>NUCLEOTIDE SEQUENCE [LARGE SCALE GENOMIC DNA]</scope>
    <source>
        <strain evidence="2">V071</strain>
    </source>
</reference>
<dbReference type="AlphaFoldDB" id="A0AAW0H8G0"/>